<comment type="caution">
    <text evidence="1">The sequence shown here is derived from an EMBL/GenBank/DDBJ whole genome shotgun (WGS) entry which is preliminary data.</text>
</comment>
<dbReference type="EMBL" id="BAWO01000105">
    <property type="protein sequence ID" value="GAJ41826.1"/>
    <property type="molecule type" value="Genomic_DNA"/>
</dbReference>
<dbReference type="RefSeq" id="WP_042412452.1">
    <property type="nucleotide sequence ID" value="NZ_BAWO01000105.1"/>
</dbReference>
<dbReference type="OrthoDB" id="2086981at2"/>
<organism evidence="1 2">
    <name type="scientific">Parageobacillus caldoxylosilyticus NBRC 107762</name>
    <dbReference type="NCBI Taxonomy" id="1220594"/>
    <lineage>
        <taxon>Bacteria</taxon>
        <taxon>Bacillati</taxon>
        <taxon>Bacillota</taxon>
        <taxon>Bacilli</taxon>
        <taxon>Bacillales</taxon>
        <taxon>Anoxybacillaceae</taxon>
        <taxon>Saccharococcus</taxon>
    </lineage>
</organism>
<gene>
    <name evidence="1" type="ORF">GCA01S_105_00050</name>
</gene>
<keyword evidence="2" id="KW-1185">Reference proteome</keyword>
<dbReference type="AlphaFoldDB" id="A0A023DL98"/>
<accession>A0A023DL98</accession>
<evidence type="ECO:0000313" key="2">
    <source>
        <dbReference type="Proteomes" id="UP000023561"/>
    </source>
</evidence>
<reference evidence="1 2" key="1">
    <citation type="submission" date="2014-04" db="EMBL/GenBank/DDBJ databases">
        <title>Whole genome shotgun sequence of Geobacillus caldoxylosilyticus NBRC 107762.</title>
        <authorList>
            <person name="Hosoyama A."/>
            <person name="Hosoyama Y."/>
            <person name="Katano-Makiyama Y."/>
            <person name="Tsuchikane K."/>
            <person name="Ohji S."/>
            <person name="Ichikawa N."/>
            <person name="Yamazoe A."/>
            <person name="Fujita N."/>
        </authorList>
    </citation>
    <scope>NUCLEOTIDE SEQUENCE [LARGE SCALE GENOMIC DNA]</scope>
    <source>
        <strain evidence="1 2">NBRC 107762</strain>
    </source>
</reference>
<protein>
    <submittedName>
        <fullName evidence="1">Uncharacterized protein</fullName>
    </submittedName>
</protein>
<proteinExistence type="predicted"/>
<dbReference type="GeneID" id="301193346"/>
<evidence type="ECO:0000313" key="1">
    <source>
        <dbReference type="EMBL" id="GAJ41826.1"/>
    </source>
</evidence>
<sequence length="132" mass="15449">MEQWERWVPLDDIPSTIYNDMFLDGKDGVILEFSDENCEKKVVVNFEEGVLSYRNTDEGSLLETLNYLDQHYGTDFYSNWSLFKVKNSEYLNWFHKESCGIYESGEVEHYVFLTPNDVIEILSISPPSITVK</sequence>
<name>A0A023DL98_9BACL</name>
<dbReference type="Proteomes" id="UP000023561">
    <property type="component" value="Unassembled WGS sequence"/>
</dbReference>